<dbReference type="AlphaFoldDB" id="A0A1Z4N5M8"/>
<keyword evidence="2" id="KW-1185">Reference proteome</keyword>
<protein>
    <recommendedName>
        <fullName evidence="3">DUF3095 domain-containing protein</fullName>
    </recommendedName>
</protein>
<dbReference type="InterPro" id="IPR021445">
    <property type="entry name" value="DUF3095"/>
</dbReference>
<dbReference type="RefSeq" id="WP_096580313.1">
    <property type="nucleotide sequence ID" value="NZ_CAWNJS010000001.1"/>
</dbReference>
<dbReference type="KEGG" id="ttq:NIES37_50150"/>
<proteinExistence type="predicted"/>
<dbReference type="EMBL" id="AP018248">
    <property type="protein sequence ID" value="BAZ01017.1"/>
    <property type="molecule type" value="Genomic_DNA"/>
</dbReference>
<sequence>MSNLYFYEQLTTFNNFKDFTNLDLYLDAPEDWYLVITDVVNSTKAIEKGEYKYVNMASALSLVAVINLNPHQQLPFIFGGDGITLLIPKIIISDVESVLSDTCKLVQEIFNLKLRVGCVPLRKIYESGYRLKIGKYQISPKYLQMIAIGNGIDYAEYLVKNHQESANYLIPDNYQIHKKADYSGFACPFEDFFSHKDEILSLIIKAKGDDFQSQRHIYQEILSKMEYIFGSLEECHPLSASKSKFRLADIRTDRGQVLMRLNLATKNSFNIQIAKLIFKIKIIIEQIHNKILLIFFKGKKNLIKSSEYKKFDGSLKMTISCHTEKREIFQIYLQKLQQEGKIYFGLHISNRALVTCLIGNQEVHLVDAADGGYTLAAKQIKQQMLEN</sequence>
<evidence type="ECO:0000313" key="2">
    <source>
        <dbReference type="Proteomes" id="UP000218785"/>
    </source>
</evidence>
<name>A0A1Z4N5M8_9CYAN</name>
<dbReference type="Pfam" id="PF11294">
    <property type="entry name" value="DUF3095"/>
    <property type="match status" value="1"/>
</dbReference>
<evidence type="ECO:0000313" key="1">
    <source>
        <dbReference type="EMBL" id="BAZ01017.1"/>
    </source>
</evidence>
<evidence type="ECO:0008006" key="3">
    <source>
        <dbReference type="Google" id="ProtNLM"/>
    </source>
</evidence>
<organism evidence="1 2">
    <name type="scientific">Tolypothrix tenuis PCC 7101</name>
    <dbReference type="NCBI Taxonomy" id="231146"/>
    <lineage>
        <taxon>Bacteria</taxon>
        <taxon>Bacillati</taxon>
        <taxon>Cyanobacteriota</taxon>
        <taxon>Cyanophyceae</taxon>
        <taxon>Nostocales</taxon>
        <taxon>Tolypothrichaceae</taxon>
        <taxon>Tolypothrix</taxon>
    </lineage>
</organism>
<dbReference type="Proteomes" id="UP000218785">
    <property type="component" value="Chromosome"/>
</dbReference>
<gene>
    <name evidence="1" type="ORF">NIES37_50150</name>
</gene>
<reference evidence="1 2" key="1">
    <citation type="submission" date="2017-06" db="EMBL/GenBank/DDBJ databases">
        <title>Genome sequencing of cyanobaciteial culture collection at National Institute for Environmental Studies (NIES).</title>
        <authorList>
            <person name="Hirose Y."/>
            <person name="Shimura Y."/>
            <person name="Fujisawa T."/>
            <person name="Nakamura Y."/>
            <person name="Kawachi M."/>
        </authorList>
    </citation>
    <scope>NUCLEOTIDE SEQUENCE [LARGE SCALE GENOMIC DNA]</scope>
    <source>
        <strain evidence="1 2">NIES-37</strain>
    </source>
</reference>
<accession>A0A1Z4N5M8</accession>